<dbReference type="Proteomes" id="UP000799754">
    <property type="component" value="Unassembled WGS sequence"/>
</dbReference>
<keyword evidence="2" id="KW-1185">Reference proteome</keyword>
<gene>
    <name evidence="1" type="ORF">BU25DRAFT_353134</name>
</gene>
<comment type="caution">
    <text evidence="1">The sequence shown here is derived from an EMBL/GenBank/DDBJ whole genome shotgun (WGS) entry which is preliminary data.</text>
</comment>
<evidence type="ECO:0000313" key="2">
    <source>
        <dbReference type="Proteomes" id="UP000799754"/>
    </source>
</evidence>
<dbReference type="EMBL" id="MU006748">
    <property type="protein sequence ID" value="KAF2622082.1"/>
    <property type="molecule type" value="Genomic_DNA"/>
</dbReference>
<organism evidence="1 2">
    <name type="scientific">Macroventuria anomochaeta</name>
    <dbReference type="NCBI Taxonomy" id="301207"/>
    <lineage>
        <taxon>Eukaryota</taxon>
        <taxon>Fungi</taxon>
        <taxon>Dikarya</taxon>
        <taxon>Ascomycota</taxon>
        <taxon>Pezizomycotina</taxon>
        <taxon>Dothideomycetes</taxon>
        <taxon>Pleosporomycetidae</taxon>
        <taxon>Pleosporales</taxon>
        <taxon>Pleosporineae</taxon>
        <taxon>Didymellaceae</taxon>
        <taxon>Macroventuria</taxon>
    </lineage>
</organism>
<evidence type="ECO:0000313" key="1">
    <source>
        <dbReference type="EMBL" id="KAF2622082.1"/>
    </source>
</evidence>
<accession>A0ACB6RK55</accession>
<protein>
    <submittedName>
        <fullName evidence="1">Uncharacterized protein</fullName>
    </submittedName>
</protein>
<sequence>MGESSKARGQRLRLTCTECYRRKIKGYAYLCTREDDGLAIIVNTHADGESTASHDLVRTLLDRVSQLEAQLSGHEKGARINSSASPHQPSPHTLQIPDQLEQNSTPAHGRARPQHVTNSPVHEALGSVAPDNEHAATVLEFLAWGRSKDVEYGTMPQQPSQLLLIQENDYSVTNAIFESSKHAALDLLETLLPDRTQIRQLVSYHDTYILWYHGSYSSWIFNNDLNKFLDSYRRSVRHPDLDVQWLALLFAILTGSLACAPPDIRRSWGFMDTESSTLALHWYESSVLCLNTGHYIERHTVHSVEAIATLTIAAHILGRSSSQSVLLSSAGRIAQSLGLHRLSTETKPVSIEQLRQREAGRRVFNQLCTQDWFQIPFSESYSLNPCFITTDKPMNCNDDDLECQPHSVPTQSSYCNYRYEIAALMPRLLDATSGCNTLFTRYEQVLKYDEKMRKLATASMPTFLFTNATIDATWPVWVGWARRSLAICAAHKIIMIHRRFLGLSFTNTAFSFTRRTCVAAANTILKEALSTNDQNGPVLWIEQAFSVAAGIVLSLDTAHRDPKEDDLEQYTAMMNNTIDYLKKFQGSKIAARGAQLLATLQKEVRQGSFRGLGKRHRDVGETDYFRPAKITRMSTQIHDTSRPAQPDLTVESTVHTITRLGASPEDNRWDASFHHFPVDVTLEPQELFDDLLSFQF</sequence>
<reference evidence="1" key="1">
    <citation type="journal article" date="2020" name="Stud. Mycol.">
        <title>101 Dothideomycetes genomes: a test case for predicting lifestyles and emergence of pathogens.</title>
        <authorList>
            <person name="Haridas S."/>
            <person name="Albert R."/>
            <person name="Binder M."/>
            <person name="Bloem J."/>
            <person name="Labutti K."/>
            <person name="Salamov A."/>
            <person name="Andreopoulos B."/>
            <person name="Baker S."/>
            <person name="Barry K."/>
            <person name="Bills G."/>
            <person name="Bluhm B."/>
            <person name="Cannon C."/>
            <person name="Castanera R."/>
            <person name="Culley D."/>
            <person name="Daum C."/>
            <person name="Ezra D."/>
            <person name="Gonzalez J."/>
            <person name="Henrissat B."/>
            <person name="Kuo A."/>
            <person name="Liang C."/>
            <person name="Lipzen A."/>
            <person name="Lutzoni F."/>
            <person name="Magnuson J."/>
            <person name="Mondo S."/>
            <person name="Nolan M."/>
            <person name="Ohm R."/>
            <person name="Pangilinan J."/>
            <person name="Park H.-J."/>
            <person name="Ramirez L."/>
            <person name="Alfaro M."/>
            <person name="Sun H."/>
            <person name="Tritt A."/>
            <person name="Yoshinaga Y."/>
            <person name="Zwiers L.-H."/>
            <person name="Turgeon B."/>
            <person name="Goodwin S."/>
            <person name="Spatafora J."/>
            <person name="Crous P."/>
            <person name="Grigoriev I."/>
        </authorList>
    </citation>
    <scope>NUCLEOTIDE SEQUENCE</scope>
    <source>
        <strain evidence="1">CBS 525.71</strain>
    </source>
</reference>
<name>A0ACB6RK55_9PLEO</name>
<proteinExistence type="predicted"/>